<evidence type="ECO:0000256" key="4">
    <source>
        <dbReference type="ARBA" id="ARBA00022723"/>
    </source>
</evidence>
<dbReference type="InterPro" id="IPR041881">
    <property type="entry name" value="PqqD_sf"/>
</dbReference>
<dbReference type="PROSITE" id="PS51918">
    <property type="entry name" value="RADICAL_SAM"/>
    <property type="match status" value="1"/>
</dbReference>
<dbReference type="Proteomes" id="UP000053462">
    <property type="component" value="Unassembled WGS sequence"/>
</dbReference>
<protein>
    <recommendedName>
        <fullName evidence="8">Radical SAM core domain-containing protein</fullName>
    </recommendedName>
</protein>
<dbReference type="Gene3D" id="1.10.10.1150">
    <property type="entry name" value="Coenzyme PQQ synthesis protein D (PqqD)"/>
    <property type="match status" value="1"/>
</dbReference>
<evidence type="ECO:0000256" key="1">
    <source>
        <dbReference type="ARBA" id="ARBA00001966"/>
    </source>
</evidence>
<evidence type="ECO:0000256" key="7">
    <source>
        <dbReference type="ARBA" id="ARBA00023014"/>
    </source>
</evidence>
<evidence type="ECO:0000259" key="8">
    <source>
        <dbReference type="PROSITE" id="PS51918"/>
    </source>
</evidence>
<dbReference type="InterPro" id="IPR007197">
    <property type="entry name" value="rSAM"/>
</dbReference>
<dbReference type="CDD" id="cd21123">
    <property type="entry name" value="SPASM_MftC-like"/>
    <property type="match status" value="1"/>
</dbReference>
<dbReference type="PANTHER" id="PTHR11228">
    <property type="entry name" value="RADICAL SAM DOMAIN PROTEIN"/>
    <property type="match status" value="1"/>
</dbReference>
<evidence type="ECO:0000256" key="6">
    <source>
        <dbReference type="ARBA" id="ARBA00023004"/>
    </source>
</evidence>
<dbReference type="Gene3D" id="3.20.20.70">
    <property type="entry name" value="Aldolase class I"/>
    <property type="match status" value="1"/>
</dbReference>
<dbReference type="InterPro" id="IPR008792">
    <property type="entry name" value="PQQD"/>
</dbReference>
<dbReference type="SMART" id="SM00729">
    <property type="entry name" value="Elp3"/>
    <property type="match status" value="1"/>
</dbReference>
<dbReference type="GO" id="GO:0016491">
    <property type="term" value="F:oxidoreductase activity"/>
    <property type="evidence" value="ECO:0007669"/>
    <property type="project" value="UniProtKB-KW"/>
</dbReference>
<comment type="caution">
    <text evidence="9">The sequence shown here is derived from an EMBL/GenBank/DDBJ whole genome shotgun (WGS) entry which is preliminary data.</text>
</comment>
<dbReference type="SFLD" id="SFLDG01386">
    <property type="entry name" value="main_SPASM_domain-containing"/>
    <property type="match status" value="1"/>
</dbReference>
<dbReference type="Pfam" id="PF13186">
    <property type="entry name" value="SPASM"/>
    <property type="match status" value="1"/>
</dbReference>
<keyword evidence="5" id="KW-0560">Oxidoreductase</keyword>
<proteinExistence type="predicted"/>
<organism evidence="9 10">
    <name type="scientific">Thermococcus celericrescens</name>
    <dbReference type="NCBI Taxonomy" id="227598"/>
    <lineage>
        <taxon>Archaea</taxon>
        <taxon>Methanobacteriati</taxon>
        <taxon>Methanobacteriota</taxon>
        <taxon>Thermococci</taxon>
        <taxon>Thermococcales</taxon>
        <taxon>Thermococcaceae</taxon>
        <taxon>Thermococcus</taxon>
    </lineage>
</organism>
<evidence type="ECO:0000256" key="2">
    <source>
        <dbReference type="ARBA" id="ARBA00022485"/>
    </source>
</evidence>
<dbReference type="InterPro" id="IPR013785">
    <property type="entry name" value="Aldolase_TIM"/>
</dbReference>
<dbReference type="PANTHER" id="PTHR11228:SF7">
    <property type="entry name" value="PQQA PEPTIDE CYCLASE"/>
    <property type="match status" value="1"/>
</dbReference>
<keyword evidence="10" id="KW-1185">Reference proteome</keyword>
<dbReference type="Pfam" id="PF05402">
    <property type="entry name" value="PqqD"/>
    <property type="match status" value="1"/>
</dbReference>
<dbReference type="InterPro" id="IPR058240">
    <property type="entry name" value="rSAM_sf"/>
</dbReference>
<evidence type="ECO:0000313" key="9">
    <source>
        <dbReference type="EMBL" id="KUH33159.1"/>
    </source>
</evidence>
<dbReference type="OrthoDB" id="30736at2157"/>
<evidence type="ECO:0000256" key="3">
    <source>
        <dbReference type="ARBA" id="ARBA00022691"/>
    </source>
</evidence>
<dbReference type="Pfam" id="PF04055">
    <property type="entry name" value="Radical_SAM"/>
    <property type="match status" value="1"/>
</dbReference>
<comment type="cofactor">
    <cofactor evidence="1">
        <name>[4Fe-4S] cluster</name>
        <dbReference type="ChEBI" id="CHEBI:49883"/>
    </cofactor>
</comment>
<dbReference type="InterPro" id="IPR050377">
    <property type="entry name" value="Radical_SAM_PqqE_MftC-like"/>
</dbReference>
<accession>A0A100XXE9</accession>
<reference evidence="9 10" key="1">
    <citation type="submission" date="2015-10" db="EMBL/GenBank/DDBJ databases">
        <title>Draft genome sequence of Thermococcus celericrescens strain DSM 17994.</title>
        <authorList>
            <person name="Hong S.-J."/>
            <person name="Park C.-E."/>
            <person name="Shin J.-H."/>
        </authorList>
    </citation>
    <scope>NUCLEOTIDE SEQUENCE [LARGE SCALE GENOMIC DNA]</scope>
    <source>
        <strain evidence="9 10">DSM 17994</strain>
    </source>
</reference>
<dbReference type="RefSeq" id="WP_058938963.1">
    <property type="nucleotide sequence ID" value="NZ_LLYW01000024.1"/>
</dbReference>
<dbReference type="AlphaFoldDB" id="A0A100XXE9"/>
<keyword evidence="6" id="KW-0408">Iron</keyword>
<dbReference type="InterPro" id="IPR000385">
    <property type="entry name" value="MoaA_NifB_PqqE_Fe-S-bd_CS"/>
</dbReference>
<dbReference type="NCBIfam" id="TIGR04085">
    <property type="entry name" value="rSAM_more_4Fe4S"/>
    <property type="match status" value="1"/>
</dbReference>
<keyword evidence="2" id="KW-0004">4Fe-4S</keyword>
<keyword evidence="7" id="KW-0411">Iron-sulfur</keyword>
<dbReference type="GO" id="GO:0032324">
    <property type="term" value="P:molybdopterin cofactor biosynthetic process"/>
    <property type="evidence" value="ECO:0007669"/>
    <property type="project" value="UniProtKB-ARBA"/>
</dbReference>
<sequence>MTVDLSSTMKLNPDYLVRLEYFGGILYNKKSMKYYGLNRTAADILYLAQYSPTIKDVVDLLCETYGLNFNESKATVLNFLSSLLKSGVINVTKKTDRLSVNLSEAVTSLKQARGFVDKLNYLSAPLTAFLHLTWGCNLRCKYCFLNAPRKTLRKPLTLSEFRRIIDELSEMKTFELCITGGEPLLHPRFLDIVEHAYAKGLALNVTTNGLLLNEHLARTLAGYNVNVQIPLQSSTPKIHEDLMGVRGSFNGALRAIRLLNSYKANVSVITVLQKANKEDVFEMPQLLANLGVRVWNIVELKPIGRADKSMMIYLKERLKILSKLEEEAHRMGIRIIAERPFFFVGNDEISQTIHDNEFYKLFTRCGVRAGRYVEITPDGFVYPCDLLLGATFPKLIAGDLRRNTFREIWHSSEVLNKFRNLQQSDIHGKCASCEYFGFCGGKCRALAYVYYGDLYGTDPRCPR</sequence>
<dbReference type="SUPFAM" id="SSF102114">
    <property type="entry name" value="Radical SAM enzymes"/>
    <property type="match status" value="1"/>
</dbReference>
<feature type="domain" description="Radical SAM core" evidence="8">
    <location>
        <begin position="122"/>
        <end position="334"/>
    </location>
</feature>
<dbReference type="PROSITE" id="PS01305">
    <property type="entry name" value="MOAA_NIFB_PQQE"/>
    <property type="match status" value="1"/>
</dbReference>
<dbReference type="GO" id="GO:0051539">
    <property type="term" value="F:4 iron, 4 sulfur cluster binding"/>
    <property type="evidence" value="ECO:0007669"/>
    <property type="project" value="UniProtKB-KW"/>
</dbReference>
<dbReference type="SFLD" id="SFLDG01067">
    <property type="entry name" value="SPASM/twitch_domain_containing"/>
    <property type="match status" value="1"/>
</dbReference>
<keyword evidence="4" id="KW-0479">Metal-binding</keyword>
<name>A0A100XXE9_9EURY</name>
<dbReference type="STRING" id="227598.APY94_07065"/>
<dbReference type="CDD" id="cd01335">
    <property type="entry name" value="Radical_SAM"/>
    <property type="match status" value="1"/>
</dbReference>
<dbReference type="InterPro" id="IPR023885">
    <property type="entry name" value="4Fe4S-binding_SPASM_dom"/>
</dbReference>
<gene>
    <name evidence="9" type="ORF">APY94_07065</name>
</gene>
<evidence type="ECO:0000313" key="10">
    <source>
        <dbReference type="Proteomes" id="UP000053462"/>
    </source>
</evidence>
<dbReference type="InterPro" id="IPR006638">
    <property type="entry name" value="Elp3/MiaA/NifB-like_rSAM"/>
</dbReference>
<dbReference type="EMBL" id="LLYW01000024">
    <property type="protein sequence ID" value="KUH33159.1"/>
    <property type="molecule type" value="Genomic_DNA"/>
</dbReference>
<keyword evidence="3" id="KW-0949">S-adenosyl-L-methionine</keyword>
<dbReference type="SFLD" id="SFLDS00029">
    <property type="entry name" value="Radical_SAM"/>
    <property type="match status" value="1"/>
</dbReference>
<dbReference type="GO" id="GO:0046872">
    <property type="term" value="F:metal ion binding"/>
    <property type="evidence" value="ECO:0007669"/>
    <property type="project" value="UniProtKB-KW"/>
</dbReference>
<evidence type="ECO:0000256" key="5">
    <source>
        <dbReference type="ARBA" id="ARBA00023002"/>
    </source>
</evidence>